<dbReference type="EMBL" id="CZPT02001912">
    <property type="protein sequence ID" value="SCU72813.1"/>
    <property type="molecule type" value="Genomic_DNA"/>
</dbReference>
<dbReference type="GeneID" id="92378337"/>
<protein>
    <submittedName>
        <fullName evidence="2">Variant surface glycoprotein (VSG), putative</fullName>
    </submittedName>
</protein>
<evidence type="ECO:0000256" key="1">
    <source>
        <dbReference type="SAM" id="MobiDB-lite"/>
    </source>
</evidence>
<dbReference type="SUPFAM" id="SSF58087">
    <property type="entry name" value="Variant surface glycoprotein (N-terminal domain)"/>
    <property type="match status" value="1"/>
</dbReference>
<organism evidence="2 3">
    <name type="scientific">Trypanosoma equiperdum</name>
    <dbReference type="NCBI Taxonomy" id="5694"/>
    <lineage>
        <taxon>Eukaryota</taxon>
        <taxon>Discoba</taxon>
        <taxon>Euglenozoa</taxon>
        <taxon>Kinetoplastea</taxon>
        <taxon>Metakinetoplastina</taxon>
        <taxon>Trypanosomatida</taxon>
        <taxon>Trypanosomatidae</taxon>
        <taxon>Trypanosoma</taxon>
    </lineage>
</organism>
<sequence>MILRFTTKTYKKPKVEQHIKRMTLAVFRKTEPAGYNTRSQHITAARAILMATVITIAESAELHPEAPPITEACHAADYLAAISANAVGLLTTAAAEAAAAVDKAAKLNAVAASTNGATSISARLLSATLSARALETLNELNQKQQTIVQGALAASALSGEMETIAELQTTQIGHSGAATTLATQTDGGYLEIKPSVTPNRHGACYKAANERDKADGPTTPKPPDTQTIAVVTLRPALPDKSQPNKPLTMCWSGSSTAAYNGAGCTSAASTAPVIVGGNVFSKHTQKISRKTAKDDDEYKPEGSEGQVPSQATLTRKLKAIADLEKAAAKLTKLTISLDLKTIITSNGIKEKLAQVIDGEKAKYADATKTKVDNLLKEAIGENGEELKNTVGKSLDELTPPKAAVGGAGDKKLSQITSPQEIADAAIYYTVRHFVEEQEQKKKKQARSSCPTNTDKTTEPAKSADECKKHTTERPSKDEKGCDFDEKKPEGERCFPKAETEKKDEKSFSSNLRVSILQVFAAFVALLF</sequence>
<evidence type="ECO:0000313" key="3">
    <source>
        <dbReference type="Proteomes" id="UP000195570"/>
    </source>
</evidence>
<evidence type="ECO:0000313" key="2">
    <source>
        <dbReference type="EMBL" id="SCU72813.1"/>
    </source>
</evidence>
<comment type="caution">
    <text evidence="2">The sequence shown here is derived from an EMBL/GenBank/DDBJ whole genome shotgun (WGS) entry which is preliminary data.</text>
</comment>
<dbReference type="RefSeq" id="XP_067083273.1">
    <property type="nucleotide sequence ID" value="XM_067227172.1"/>
</dbReference>
<proteinExistence type="predicted"/>
<dbReference type="VEuPathDB" id="TriTrypDB:TEOVI_000439700"/>
<keyword evidence="3" id="KW-1185">Reference proteome</keyword>
<dbReference type="AlphaFoldDB" id="A0A1G4IJY0"/>
<accession>A0A1G4IJY0</accession>
<name>A0A1G4IJY0_TRYEQ</name>
<feature type="compositionally biased region" description="Basic and acidic residues" evidence="1">
    <location>
        <begin position="455"/>
        <end position="506"/>
    </location>
</feature>
<feature type="region of interest" description="Disordered" evidence="1">
    <location>
        <begin position="439"/>
        <end position="508"/>
    </location>
</feature>
<reference evidence="2" key="1">
    <citation type="submission" date="2016-09" db="EMBL/GenBank/DDBJ databases">
        <authorList>
            <person name="Hebert L."/>
            <person name="Moumen B."/>
        </authorList>
    </citation>
    <scope>NUCLEOTIDE SEQUENCE [LARGE SCALE GENOMIC DNA]</scope>
    <source>
        <strain evidence="2">OVI</strain>
    </source>
</reference>
<gene>
    <name evidence="2" type="ORF">TEOVI_000439700</name>
</gene>
<feature type="region of interest" description="Disordered" evidence="1">
    <location>
        <begin position="286"/>
        <end position="309"/>
    </location>
</feature>
<dbReference type="Proteomes" id="UP000195570">
    <property type="component" value="Unassembled WGS sequence"/>
</dbReference>